<dbReference type="InterPro" id="IPR016461">
    <property type="entry name" value="COMT-like"/>
</dbReference>
<evidence type="ECO:0000313" key="8">
    <source>
        <dbReference type="Proteomes" id="UP000320496"/>
    </source>
</evidence>
<dbReference type="PIRSF" id="PIRSF005739">
    <property type="entry name" value="O-mtase"/>
    <property type="match status" value="1"/>
</dbReference>
<evidence type="ECO:0000259" key="6">
    <source>
        <dbReference type="Pfam" id="PF08100"/>
    </source>
</evidence>
<keyword evidence="3" id="KW-0949">S-adenosyl-L-methionine</keyword>
<feature type="active site" description="Proton acceptor" evidence="4">
    <location>
        <position position="245"/>
    </location>
</feature>
<dbReference type="RefSeq" id="WP_145368109.1">
    <property type="nucleotide sequence ID" value="NZ_CP036275.1"/>
</dbReference>
<dbReference type="EC" id="2.1.1.-" evidence="7"/>
<dbReference type="PANTHER" id="PTHR43712">
    <property type="entry name" value="PUTATIVE (AFU_ORTHOLOGUE AFUA_4G14580)-RELATED"/>
    <property type="match status" value="1"/>
</dbReference>
<dbReference type="InterPro" id="IPR029063">
    <property type="entry name" value="SAM-dependent_MTases_sf"/>
</dbReference>
<dbReference type="PANTHER" id="PTHR43712:SF2">
    <property type="entry name" value="O-METHYLTRANSFERASE CICE"/>
    <property type="match status" value="1"/>
</dbReference>
<accession>A0A517Z4C1</accession>
<dbReference type="InterPro" id="IPR012967">
    <property type="entry name" value="COMT_dimerisation"/>
</dbReference>
<gene>
    <name evidence="7" type="primary">tcmN</name>
    <name evidence="7" type="ORF">Mal4_16430</name>
</gene>
<dbReference type="InterPro" id="IPR036388">
    <property type="entry name" value="WH-like_DNA-bd_sf"/>
</dbReference>
<dbReference type="AlphaFoldDB" id="A0A517Z4C1"/>
<keyword evidence="1 7" id="KW-0489">Methyltransferase</keyword>
<reference evidence="7 8" key="1">
    <citation type="submission" date="2019-02" db="EMBL/GenBank/DDBJ databases">
        <title>Deep-cultivation of Planctomycetes and their phenomic and genomic characterization uncovers novel biology.</title>
        <authorList>
            <person name="Wiegand S."/>
            <person name="Jogler M."/>
            <person name="Boedeker C."/>
            <person name="Pinto D."/>
            <person name="Vollmers J."/>
            <person name="Rivas-Marin E."/>
            <person name="Kohn T."/>
            <person name="Peeters S.H."/>
            <person name="Heuer A."/>
            <person name="Rast P."/>
            <person name="Oberbeckmann S."/>
            <person name="Bunk B."/>
            <person name="Jeske O."/>
            <person name="Meyerdierks A."/>
            <person name="Storesund J.E."/>
            <person name="Kallscheuer N."/>
            <person name="Luecker S."/>
            <person name="Lage O.M."/>
            <person name="Pohl T."/>
            <person name="Merkel B.J."/>
            <person name="Hornburger P."/>
            <person name="Mueller R.-W."/>
            <person name="Bruemmer F."/>
            <person name="Labrenz M."/>
            <person name="Spormann A.M."/>
            <person name="Op den Camp H."/>
            <person name="Overmann J."/>
            <person name="Amann R."/>
            <person name="Jetten M.S.M."/>
            <person name="Mascher T."/>
            <person name="Medema M.H."/>
            <person name="Devos D.P."/>
            <person name="Kaster A.-K."/>
            <person name="Ovreas L."/>
            <person name="Rohde M."/>
            <person name="Galperin M.Y."/>
            <person name="Jogler C."/>
        </authorList>
    </citation>
    <scope>NUCLEOTIDE SEQUENCE [LARGE SCALE GENOMIC DNA]</scope>
    <source>
        <strain evidence="7 8">Mal4</strain>
    </source>
</reference>
<dbReference type="GO" id="GO:0032259">
    <property type="term" value="P:methylation"/>
    <property type="evidence" value="ECO:0007669"/>
    <property type="project" value="UniProtKB-KW"/>
</dbReference>
<dbReference type="Gene3D" id="1.10.10.10">
    <property type="entry name" value="Winged helix-like DNA-binding domain superfamily/Winged helix DNA-binding domain"/>
    <property type="match status" value="1"/>
</dbReference>
<feature type="domain" description="O-methyltransferase C-terminal" evidence="5">
    <location>
        <begin position="109"/>
        <end position="316"/>
    </location>
</feature>
<dbReference type="PROSITE" id="PS51683">
    <property type="entry name" value="SAM_OMT_II"/>
    <property type="match status" value="1"/>
</dbReference>
<dbReference type="Pfam" id="PF08100">
    <property type="entry name" value="Dimerisation"/>
    <property type="match status" value="1"/>
</dbReference>
<evidence type="ECO:0000256" key="1">
    <source>
        <dbReference type="ARBA" id="ARBA00022603"/>
    </source>
</evidence>
<sequence length="335" mass="36593">MSDSDLRARLAGMINGYCVTQAVYAAATLGIADLLKDGPRTIDDLAAATGTRPDRLYRLLRALASVDLFAETEQGMFTLTPMAELLRSDAPFSARSFARMAGEEHYATWGRLLEALKSDENAFEVLHGKPIFDFLADNPEQGRIFDDAMTGIHGQETAAILDVYDFPDTQTLIDVGGGNGSKLTAILQKHTQLQGILYDLPHVVDRARPNIEAAGLSDRCKLIGGDFFESVPAGADTCLMRHIIHDWDDEKSITILKNCHAALPEGGRLLVVETVIPPGNEPCGAKFLDLTMMLIPGGKERTEEEYRTLYKAAGFELTRVIPTAGELSLVEGIRR</sequence>
<feature type="domain" description="O-methyltransferase dimerisation" evidence="6">
    <location>
        <begin position="13"/>
        <end position="86"/>
    </location>
</feature>
<evidence type="ECO:0000259" key="5">
    <source>
        <dbReference type="Pfam" id="PF00891"/>
    </source>
</evidence>
<keyword evidence="2 7" id="KW-0808">Transferase</keyword>
<evidence type="ECO:0000256" key="2">
    <source>
        <dbReference type="ARBA" id="ARBA00022679"/>
    </source>
</evidence>
<dbReference type="InterPro" id="IPR036390">
    <property type="entry name" value="WH_DNA-bd_sf"/>
</dbReference>
<proteinExistence type="predicted"/>
<evidence type="ECO:0000256" key="4">
    <source>
        <dbReference type="PIRSR" id="PIRSR005739-1"/>
    </source>
</evidence>
<dbReference type="SUPFAM" id="SSF53335">
    <property type="entry name" value="S-adenosyl-L-methionine-dependent methyltransferases"/>
    <property type="match status" value="1"/>
</dbReference>
<dbReference type="GO" id="GO:0008171">
    <property type="term" value="F:O-methyltransferase activity"/>
    <property type="evidence" value="ECO:0007669"/>
    <property type="project" value="InterPro"/>
</dbReference>
<dbReference type="KEGG" id="mri:Mal4_16430"/>
<evidence type="ECO:0000313" key="7">
    <source>
        <dbReference type="EMBL" id="QDU37333.1"/>
    </source>
</evidence>
<dbReference type="EMBL" id="CP036275">
    <property type="protein sequence ID" value="QDU37333.1"/>
    <property type="molecule type" value="Genomic_DNA"/>
</dbReference>
<name>A0A517Z4C1_9PLAN</name>
<protein>
    <submittedName>
        <fullName evidence="7">Multifunctional cyclase-dehydratase-3-O-methyl transferase TcmN</fullName>
        <ecNumber evidence="7">2.1.1.-</ecNumber>
    </submittedName>
</protein>
<dbReference type="Pfam" id="PF00891">
    <property type="entry name" value="Methyltransf_2"/>
    <property type="match status" value="1"/>
</dbReference>
<keyword evidence="8" id="KW-1185">Reference proteome</keyword>
<dbReference type="Proteomes" id="UP000320496">
    <property type="component" value="Chromosome"/>
</dbReference>
<dbReference type="SUPFAM" id="SSF46785">
    <property type="entry name" value="Winged helix' DNA-binding domain"/>
    <property type="match status" value="1"/>
</dbReference>
<dbReference type="OrthoDB" id="7418600at2"/>
<evidence type="ECO:0000256" key="3">
    <source>
        <dbReference type="ARBA" id="ARBA00022691"/>
    </source>
</evidence>
<dbReference type="InterPro" id="IPR001077">
    <property type="entry name" value="COMT_C"/>
</dbReference>
<dbReference type="GO" id="GO:0046983">
    <property type="term" value="F:protein dimerization activity"/>
    <property type="evidence" value="ECO:0007669"/>
    <property type="project" value="InterPro"/>
</dbReference>
<dbReference type="Gene3D" id="3.40.50.150">
    <property type="entry name" value="Vaccinia Virus protein VP39"/>
    <property type="match status" value="1"/>
</dbReference>
<organism evidence="7 8">
    <name type="scientific">Maioricimonas rarisocia</name>
    <dbReference type="NCBI Taxonomy" id="2528026"/>
    <lineage>
        <taxon>Bacteria</taxon>
        <taxon>Pseudomonadati</taxon>
        <taxon>Planctomycetota</taxon>
        <taxon>Planctomycetia</taxon>
        <taxon>Planctomycetales</taxon>
        <taxon>Planctomycetaceae</taxon>
        <taxon>Maioricimonas</taxon>
    </lineage>
</organism>